<proteinExistence type="inferred from homology"/>
<keyword evidence="6" id="KW-1185">Reference proteome</keyword>
<dbReference type="SUPFAM" id="SSF89372">
    <property type="entry name" value="Fucose-specific lectin"/>
    <property type="match status" value="1"/>
</dbReference>
<dbReference type="InterPro" id="IPR001254">
    <property type="entry name" value="Trypsin_dom"/>
</dbReference>
<feature type="chain" id="PRO_5046364471" evidence="3">
    <location>
        <begin position="30"/>
        <end position="502"/>
    </location>
</feature>
<dbReference type="Proteomes" id="UP000777774">
    <property type="component" value="Unassembled WGS sequence"/>
</dbReference>
<evidence type="ECO:0000313" key="5">
    <source>
        <dbReference type="EMBL" id="NKY39879.1"/>
    </source>
</evidence>
<keyword evidence="3" id="KW-0732">Signal</keyword>
<evidence type="ECO:0000259" key="4">
    <source>
        <dbReference type="PROSITE" id="PS50240"/>
    </source>
</evidence>
<dbReference type="PANTHER" id="PTHR24276:SF98">
    <property type="entry name" value="FI18310P1-RELATED"/>
    <property type="match status" value="1"/>
</dbReference>
<dbReference type="Gene3D" id="2.40.10.10">
    <property type="entry name" value="Trypsin-like serine proteases"/>
    <property type="match status" value="1"/>
</dbReference>
<evidence type="ECO:0000313" key="6">
    <source>
        <dbReference type="Proteomes" id="UP000777774"/>
    </source>
</evidence>
<protein>
    <submittedName>
        <fullName evidence="5">S1 family peptidase</fullName>
    </submittedName>
</protein>
<dbReference type="PROSITE" id="PS50240">
    <property type="entry name" value="TRYPSIN_DOM"/>
    <property type="match status" value="1"/>
</dbReference>
<reference evidence="5 6" key="1">
    <citation type="submission" date="2020-04" db="EMBL/GenBank/DDBJ databases">
        <title>MicrobeNet Type strains.</title>
        <authorList>
            <person name="Nicholson A.C."/>
        </authorList>
    </citation>
    <scope>NUCLEOTIDE SEQUENCE [LARGE SCALE GENOMIC DNA]</scope>
    <source>
        <strain evidence="5 6">ATCC BAA-787</strain>
    </source>
</reference>
<keyword evidence="2" id="KW-1015">Disulfide bond</keyword>
<dbReference type="PANTHER" id="PTHR24276">
    <property type="entry name" value="POLYSERASE-RELATED"/>
    <property type="match status" value="1"/>
</dbReference>
<accession>A0ABX1K044</accession>
<comment type="caution">
    <text evidence="5">The sequence shown here is derived from an EMBL/GenBank/DDBJ whole genome shotgun (WGS) entry which is preliminary data.</text>
</comment>
<dbReference type="InterPro" id="IPR001314">
    <property type="entry name" value="Peptidase_S1A"/>
</dbReference>
<dbReference type="SUPFAM" id="SSF50494">
    <property type="entry name" value="Trypsin-like serine proteases"/>
    <property type="match status" value="1"/>
</dbReference>
<comment type="similarity">
    <text evidence="1">Belongs to the peptidase S1 family.</text>
</comment>
<evidence type="ECO:0000256" key="3">
    <source>
        <dbReference type="SAM" id="SignalP"/>
    </source>
</evidence>
<dbReference type="PRINTS" id="PR00722">
    <property type="entry name" value="CHYMOTRYPSIN"/>
</dbReference>
<organism evidence="5 6">
    <name type="scientific">Cellulomonas septica</name>
    <dbReference type="NCBI Taxonomy" id="285080"/>
    <lineage>
        <taxon>Bacteria</taxon>
        <taxon>Bacillati</taxon>
        <taxon>Actinomycetota</taxon>
        <taxon>Actinomycetes</taxon>
        <taxon>Micrococcales</taxon>
        <taxon>Cellulomonadaceae</taxon>
        <taxon>Cellulomonas</taxon>
    </lineage>
</organism>
<dbReference type="RefSeq" id="WP_168678903.1">
    <property type="nucleotide sequence ID" value="NZ_JAAXOY010000228.1"/>
</dbReference>
<evidence type="ECO:0000256" key="2">
    <source>
        <dbReference type="ARBA" id="ARBA00023157"/>
    </source>
</evidence>
<dbReference type="InterPro" id="IPR009003">
    <property type="entry name" value="Peptidase_S1_PA"/>
</dbReference>
<feature type="signal peptide" evidence="3">
    <location>
        <begin position="1"/>
        <end position="29"/>
    </location>
</feature>
<gene>
    <name evidence="5" type="ORF">HGA02_10160</name>
</gene>
<dbReference type="SMART" id="SM00020">
    <property type="entry name" value="Tryp_SPc"/>
    <property type="match status" value="1"/>
</dbReference>
<dbReference type="InterPro" id="IPR043504">
    <property type="entry name" value="Peptidase_S1_PA_chymotrypsin"/>
</dbReference>
<dbReference type="EMBL" id="JAAXOY010000228">
    <property type="protein sequence ID" value="NKY39879.1"/>
    <property type="molecule type" value="Genomic_DNA"/>
</dbReference>
<name>A0ABX1K044_9CELL</name>
<sequence>MSGGLRTRALRTGVVAAVLACVGVPAAVAVQGSTPTGAVAQATVKIDVGTDRSCSGALVAPAWVVTAKSCFTAGGVAVAPGAPKVTTKATVGRLDLTGTAGKVVNVDLLVPHADRDVVLARLATPVTDVTPVKIAATAPVAGQELTVTGYGRTATQLVPDTAHAATYTVAAVAAGTLDIEAQGAGATICKGDAGGPTLRATTSGVELVGIHHTAYQGGCLGSATTRQGATDTRLDVLRDWVSGITNPPPVVSHVKHIYSVNGGQVWEAASNNGWKSLNSAVGTSGPVAVLAVDGVKYVYTVNGGRVWEAASNNGWKNLDTGISTSGALAVMSVNGVKHVYTVNGGQVWEAASNNGWKSLNSGIATSGPLAVTTMNGVKYVYTVNGGQVWEAASNNGWRSLNSGIATSGPLAVTTMNGVTYVYTVNGGQVWEAASNNGWKSLNSGVSTSGPVAAIAFDGVKYVYTVNGGQVWEAASNNGWKNLSSGVGTSGPVAALDLATVTR</sequence>
<dbReference type="Pfam" id="PF00089">
    <property type="entry name" value="Trypsin"/>
    <property type="match status" value="1"/>
</dbReference>
<evidence type="ECO:0000256" key="1">
    <source>
        <dbReference type="ARBA" id="ARBA00007664"/>
    </source>
</evidence>
<feature type="domain" description="Peptidase S1" evidence="4">
    <location>
        <begin position="1"/>
        <end position="246"/>
    </location>
</feature>
<dbReference type="InterPro" id="IPR050430">
    <property type="entry name" value="Peptidase_S1"/>
</dbReference>